<gene>
    <name evidence="13" type="primary">ccna1</name>
</gene>
<sequence length="406" mass="45414">MNFSTSSLHSSPSCKENVAPSAKTDSFQHPRTKQRTVLGVLSENDQRGRSLSQGSQFSRQSSVSSSSQLNLFGCASSSSYDVFVEEAREVVLAASGQEVASDSCELGAEADHLQNDYMNLLLELTSSSCQDVSVQSSDERLMSQQKLFTDYAEDIYQNLRKSEKRFRAKPDYLQRHPAISSSMRVILVDWMVQVVEGYELSSETLHLAVNYLDRFLSCATFVKEAKLQLVGTAALLIAAKYEEITPPELNEFVYITDFTYTKKQLLQMEFSLFRVLAFRLSAPTTNQFLHLFMSVHPICSNTENLALYIAELSMLEMDPFLQYIPSILAAGAYCLATHTINNTLWPDSLISFTGYTLAEIMPCLIDLHKLHTSAESQPEQAIRDKYKSSKYCCVSGITPSAVLPHL</sequence>
<dbReference type="InterPro" id="IPR036915">
    <property type="entry name" value="Cyclin-like_sf"/>
</dbReference>
<evidence type="ECO:0000259" key="11">
    <source>
        <dbReference type="SMART" id="SM01332"/>
    </source>
</evidence>
<feature type="region of interest" description="Disordered" evidence="9">
    <location>
        <begin position="1"/>
        <end position="59"/>
    </location>
</feature>
<dbReference type="RefSeq" id="XP_013858755.1">
    <property type="nucleotide sequence ID" value="XM_014003301.1"/>
</dbReference>
<dbReference type="KEGG" id="alim:106514165"/>
<evidence type="ECO:0000256" key="2">
    <source>
        <dbReference type="ARBA" id="ARBA00006955"/>
    </source>
</evidence>
<dbReference type="Pfam" id="PF00134">
    <property type="entry name" value="Cyclin_N"/>
    <property type="match status" value="1"/>
</dbReference>
<dbReference type="InterPro" id="IPR013763">
    <property type="entry name" value="Cyclin-like_dom"/>
</dbReference>
<evidence type="ECO:0000256" key="6">
    <source>
        <dbReference type="ARBA" id="ARBA00025821"/>
    </source>
</evidence>
<comment type="function">
    <text evidence="1">Essential for the control of the cell cycle at the G2/M (mitosis) transition.</text>
</comment>
<dbReference type="GeneID" id="106514165"/>
<feature type="domain" description="Cyclin C-terminal" evidence="11">
    <location>
        <begin position="283"/>
        <end position="400"/>
    </location>
</feature>
<evidence type="ECO:0000256" key="7">
    <source>
        <dbReference type="ARBA" id="ARBA00040980"/>
    </source>
</evidence>
<evidence type="ECO:0000259" key="10">
    <source>
        <dbReference type="SMART" id="SM00385"/>
    </source>
</evidence>
<dbReference type="PROSITE" id="PS00292">
    <property type="entry name" value="CYCLINS"/>
    <property type="match status" value="1"/>
</dbReference>
<evidence type="ECO:0000256" key="1">
    <source>
        <dbReference type="ARBA" id="ARBA00003222"/>
    </source>
</evidence>
<evidence type="ECO:0000256" key="5">
    <source>
        <dbReference type="ARBA" id="ARBA00023306"/>
    </source>
</evidence>
<name>A0A2I4ATC3_AUSLI</name>
<feature type="domain" description="Cyclin-like" evidence="10">
    <location>
        <begin position="189"/>
        <end position="274"/>
    </location>
</feature>
<dbReference type="Pfam" id="PF02984">
    <property type="entry name" value="Cyclin_C"/>
    <property type="match status" value="1"/>
</dbReference>
<keyword evidence="3" id="KW-0132">Cell division</keyword>
<evidence type="ECO:0000256" key="3">
    <source>
        <dbReference type="ARBA" id="ARBA00022618"/>
    </source>
</evidence>
<evidence type="ECO:0000256" key="4">
    <source>
        <dbReference type="ARBA" id="ARBA00023127"/>
    </source>
</evidence>
<dbReference type="OrthoDB" id="5590282at2759"/>
<dbReference type="FunFam" id="1.10.472.10:FF:000001">
    <property type="entry name" value="G2/mitotic-specific cyclin"/>
    <property type="match status" value="1"/>
</dbReference>
<dbReference type="CTD" id="8900"/>
<dbReference type="InParanoid" id="A0A2I4ATC3"/>
<dbReference type="InterPro" id="IPR048258">
    <property type="entry name" value="Cyclins_cyclin-box"/>
</dbReference>
<evidence type="ECO:0000313" key="12">
    <source>
        <dbReference type="Proteomes" id="UP000192220"/>
    </source>
</evidence>
<feature type="domain" description="Cyclin-like" evidence="10">
    <location>
        <begin position="287"/>
        <end position="369"/>
    </location>
</feature>
<dbReference type="Proteomes" id="UP000192220">
    <property type="component" value="Unplaced"/>
</dbReference>
<dbReference type="SMART" id="SM00385">
    <property type="entry name" value="CYCLIN"/>
    <property type="match status" value="2"/>
</dbReference>
<evidence type="ECO:0000256" key="8">
    <source>
        <dbReference type="RuleBase" id="RU000383"/>
    </source>
</evidence>
<keyword evidence="4 8" id="KW-0195">Cyclin</keyword>
<comment type="similarity">
    <text evidence="2">Belongs to the cyclin family. Cyclin AB subfamily.</text>
</comment>
<reference evidence="13" key="1">
    <citation type="submission" date="2025-08" db="UniProtKB">
        <authorList>
            <consortium name="RefSeq"/>
        </authorList>
    </citation>
    <scope>IDENTIFICATION</scope>
    <source>
        <strain evidence="13">Quisiro</strain>
        <tissue evidence="13">Liver</tissue>
    </source>
</reference>
<dbReference type="AlphaFoldDB" id="A0A2I4ATC3"/>
<feature type="compositionally biased region" description="Low complexity" evidence="9">
    <location>
        <begin position="49"/>
        <end position="59"/>
    </location>
</feature>
<comment type="subunit">
    <text evidence="6">Interacts with the CDK1 protein kinase to form a serine/threonine kinase holoenzyme complex also known as maturation promoting factor (MPF). The cyclin subunit imparts substrate specificity to the complex.</text>
</comment>
<keyword evidence="5" id="KW-0131">Cell cycle</keyword>
<evidence type="ECO:0000313" key="13">
    <source>
        <dbReference type="RefSeq" id="XP_013858755.1"/>
    </source>
</evidence>
<dbReference type="STRING" id="52670.A0A2I4ATC3"/>
<proteinExistence type="inferred from homology"/>
<organism evidence="12 13">
    <name type="scientific">Austrofundulus limnaeus</name>
    <name type="common">Annual killifish</name>
    <dbReference type="NCBI Taxonomy" id="52670"/>
    <lineage>
        <taxon>Eukaryota</taxon>
        <taxon>Metazoa</taxon>
        <taxon>Chordata</taxon>
        <taxon>Craniata</taxon>
        <taxon>Vertebrata</taxon>
        <taxon>Euteleostomi</taxon>
        <taxon>Actinopterygii</taxon>
        <taxon>Neopterygii</taxon>
        <taxon>Teleostei</taxon>
        <taxon>Neoteleostei</taxon>
        <taxon>Acanthomorphata</taxon>
        <taxon>Ovalentaria</taxon>
        <taxon>Atherinomorphae</taxon>
        <taxon>Cyprinodontiformes</taxon>
        <taxon>Rivulidae</taxon>
        <taxon>Austrofundulus</taxon>
    </lineage>
</organism>
<dbReference type="SUPFAM" id="SSF47954">
    <property type="entry name" value="Cyclin-like"/>
    <property type="match status" value="2"/>
</dbReference>
<accession>A0A2I4ATC3</accession>
<dbReference type="FunCoup" id="A0A2I4ATC3">
    <property type="interactions" value="223"/>
</dbReference>
<dbReference type="InterPro" id="IPR006671">
    <property type="entry name" value="Cyclin_N"/>
</dbReference>
<dbReference type="PANTHER" id="PTHR10177">
    <property type="entry name" value="CYCLINS"/>
    <property type="match status" value="1"/>
</dbReference>
<dbReference type="InterPro" id="IPR004367">
    <property type="entry name" value="Cyclin_C-dom"/>
</dbReference>
<dbReference type="Gene3D" id="1.10.472.10">
    <property type="entry name" value="Cyclin-like"/>
    <property type="match status" value="2"/>
</dbReference>
<protein>
    <recommendedName>
        <fullName evidence="7">G2/mitotic-specific cyclin-B2</fullName>
    </recommendedName>
</protein>
<feature type="compositionally biased region" description="Polar residues" evidence="9">
    <location>
        <begin position="1"/>
        <end position="14"/>
    </location>
</feature>
<dbReference type="InterPro" id="IPR039361">
    <property type="entry name" value="Cyclin"/>
</dbReference>
<keyword evidence="12" id="KW-1185">Reference proteome</keyword>
<dbReference type="SMART" id="SM01332">
    <property type="entry name" value="Cyclin_C"/>
    <property type="match status" value="1"/>
</dbReference>
<evidence type="ECO:0000256" key="9">
    <source>
        <dbReference type="SAM" id="MobiDB-lite"/>
    </source>
</evidence>
<dbReference type="GO" id="GO:0051301">
    <property type="term" value="P:cell division"/>
    <property type="evidence" value="ECO:0007669"/>
    <property type="project" value="UniProtKB-KW"/>
</dbReference>